<dbReference type="InterPro" id="IPR027417">
    <property type="entry name" value="P-loop_NTPase"/>
</dbReference>
<dbReference type="Proteomes" id="UP000223158">
    <property type="component" value="Segment"/>
</dbReference>
<dbReference type="Gene3D" id="3.40.50.300">
    <property type="entry name" value="P-loop containing nucleotide triphosphate hydrolases"/>
    <property type="match status" value="1"/>
</dbReference>
<feature type="binding site" evidence="3">
    <location>
        <begin position="190"/>
        <end position="192"/>
    </location>
    <ligand>
        <name>ATP</name>
        <dbReference type="ChEBI" id="CHEBI:30616"/>
    </ligand>
</feature>
<protein>
    <submittedName>
        <fullName evidence="5">Deoxynucleoside kinase</fullName>
    </submittedName>
</protein>
<evidence type="ECO:0000256" key="3">
    <source>
        <dbReference type="PIRSR" id="PIRSR000705-3"/>
    </source>
</evidence>
<evidence type="ECO:0000313" key="6">
    <source>
        <dbReference type="Proteomes" id="UP000223158"/>
    </source>
</evidence>
<dbReference type="Pfam" id="PF01712">
    <property type="entry name" value="dNK"/>
    <property type="match status" value="1"/>
</dbReference>
<dbReference type="PANTHER" id="PTHR10513">
    <property type="entry name" value="DEOXYNUCLEOSIDE KINASE"/>
    <property type="match status" value="1"/>
</dbReference>
<feature type="active site" description="Proton acceptor" evidence="2">
    <location>
        <position position="81"/>
    </location>
</feature>
<reference evidence="5 6" key="1">
    <citation type="submission" date="2015-11" db="EMBL/GenBank/DDBJ databases">
        <title>Lactobacillus brevis bacteriophage SA-C12: a mosaic Myoviridae member.</title>
        <authorList>
            <person name="Mahony J."/>
        </authorList>
    </citation>
    <scope>NUCLEOTIDE SEQUENCE [LARGE SCALE GENOMIC DNA]</scope>
</reference>
<feature type="binding site" evidence="3">
    <location>
        <begin position="7"/>
        <end position="15"/>
    </location>
    <ligand>
        <name>ATP</name>
        <dbReference type="ChEBI" id="CHEBI:30616"/>
    </ligand>
</feature>
<organism evidence="5 6">
    <name type="scientific">Lactobacillus phage SA-C12</name>
    <dbReference type="NCBI Taxonomy" id="1755697"/>
    <lineage>
        <taxon>Viruses</taxon>
        <taxon>Duplodnaviria</taxon>
        <taxon>Heunggongvirae</taxon>
        <taxon>Uroviricota</taxon>
        <taxon>Caudoviricetes</taxon>
        <taxon>Tybeckvirinae</taxon>
        <taxon>Lenusvirus</taxon>
        <taxon>Lenusvirus SAC12</taxon>
    </lineage>
</organism>
<dbReference type="InterPro" id="IPR050566">
    <property type="entry name" value="Deoxyribonucleoside_kinase"/>
</dbReference>
<name>A0A1I9KK98_9CAUD</name>
<proteinExistence type="predicted"/>
<keyword evidence="5" id="KW-0808">Transferase</keyword>
<dbReference type="GO" id="GO:0071897">
    <property type="term" value="P:DNA biosynthetic process"/>
    <property type="evidence" value="ECO:0007669"/>
    <property type="project" value="UniProtKB-KW"/>
</dbReference>
<accession>A0A1I9KK98</accession>
<keyword evidence="1" id="KW-0237">DNA synthesis</keyword>
<keyword evidence="3" id="KW-0547">Nucleotide-binding</keyword>
<dbReference type="EMBL" id="KU052488">
    <property type="protein sequence ID" value="ALY06902.1"/>
    <property type="molecule type" value="Genomic_DNA"/>
</dbReference>
<evidence type="ECO:0000256" key="1">
    <source>
        <dbReference type="ARBA" id="ARBA00022634"/>
    </source>
</evidence>
<gene>
    <name evidence="5" type="ORF">SAC12_081</name>
</gene>
<evidence type="ECO:0000256" key="2">
    <source>
        <dbReference type="PIRSR" id="PIRSR000705-1"/>
    </source>
</evidence>
<dbReference type="InterPro" id="IPR031314">
    <property type="entry name" value="DNK_dom"/>
</dbReference>
<keyword evidence="3" id="KW-0067">ATP-binding</keyword>
<sequence>MLINVMGAFGSGKSTLVKILSEDLGAKEYLEDPYAIPILKDYYSGGKETRKKFGFPLQIAWLDERFSQLRDAVVDEKAVMDSNLVADSIVYKVIHDRGETTDQEYNLYLKLLRHMLDSISATPKGHYPDLYVFLDISPEKEIEDIIGRGRDMETADPNLVEYYRSINKGFKNWADSYSEAPIIRINRDNLDFESNMGDRNFVLDLIEAKLVELGYLTDKEFFNMTGKRSWGTRK</sequence>
<dbReference type="GO" id="GO:0005524">
    <property type="term" value="F:ATP binding"/>
    <property type="evidence" value="ECO:0007669"/>
    <property type="project" value="UniProtKB-KW"/>
</dbReference>
<feature type="domain" description="Deoxynucleoside kinase" evidence="4">
    <location>
        <begin position="3"/>
        <end position="210"/>
    </location>
</feature>
<dbReference type="SUPFAM" id="SSF52540">
    <property type="entry name" value="P-loop containing nucleoside triphosphate hydrolases"/>
    <property type="match status" value="1"/>
</dbReference>
<evidence type="ECO:0000259" key="4">
    <source>
        <dbReference type="Pfam" id="PF01712"/>
    </source>
</evidence>
<evidence type="ECO:0000313" key="5">
    <source>
        <dbReference type="EMBL" id="ALY06902.1"/>
    </source>
</evidence>
<dbReference type="GO" id="GO:0019136">
    <property type="term" value="F:deoxynucleoside kinase activity"/>
    <property type="evidence" value="ECO:0007669"/>
    <property type="project" value="InterPro"/>
</dbReference>
<dbReference type="PANTHER" id="PTHR10513:SF35">
    <property type="entry name" value="DEOXYADENOSINE KINASE"/>
    <property type="match status" value="1"/>
</dbReference>
<dbReference type="PIRSF" id="PIRSF000705">
    <property type="entry name" value="DNK"/>
    <property type="match status" value="1"/>
</dbReference>
<keyword evidence="6" id="KW-1185">Reference proteome</keyword>
<dbReference type="InterPro" id="IPR002624">
    <property type="entry name" value="DCK/DGK"/>
</dbReference>
<keyword evidence="5" id="KW-0418">Kinase</keyword>